<gene>
    <name evidence="1" type="ORF">J2793_002481</name>
</gene>
<dbReference type="EMBL" id="JAURTK010000003">
    <property type="protein sequence ID" value="MDP9647035.1"/>
    <property type="molecule type" value="Genomic_DNA"/>
</dbReference>
<protein>
    <submittedName>
        <fullName evidence="1">Uncharacterized protein</fullName>
    </submittedName>
</protein>
<evidence type="ECO:0000313" key="2">
    <source>
        <dbReference type="Proteomes" id="UP001229486"/>
    </source>
</evidence>
<dbReference type="AlphaFoldDB" id="A0AB73IAH7"/>
<comment type="caution">
    <text evidence="1">The sequence shown here is derived from an EMBL/GenBank/DDBJ whole genome shotgun (WGS) entry which is preliminary data.</text>
</comment>
<sequence>MFWMHPDFQSRASHIAAQHELTFDAPIDASATFEKPTLF</sequence>
<evidence type="ECO:0000313" key="1">
    <source>
        <dbReference type="EMBL" id="MDP9647035.1"/>
    </source>
</evidence>
<organism evidence="1 2">
    <name type="scientific">Paraburkholderia caledonica</name>
    <dbReference type="NCBI Taxonomy" id="134536"/>
    <lineage>
        <taxon>Bacteria</taxon>
        <taxon>Pseudomonadati</taxon>
        <taxon>Pseudomonadota</taxon>
        <taxon>Betaproteobacteria</taxon>
        <taxon>Burkholderiales</taxon>
        <taxon>Burkholderiaceae</taxon>
        <taxon>Paraburkholderia</taxon>
    </lineage>
</organism>
<accession>A0AB73IAH7</accession>
<name>A0AB73IAH7_9BURK</name>
<dbReference type="Proteomes" id="UP001229486">
    <property type="component" value="Unassembled WGS sequence"/>
</dbReference>
<proteinExistence type="predicted"/>
<reference evidence="1" key="1">
    <citation type="submission" date="2023-07" db="EMBL/GenBank/DDBJ databases">
        <title>Sorghum-associated microbial communities from plants grown in Nebraska, USA.</title>
        <authorList>
            <person name="Schachtman D."/>
        </authorList>
    </citation>
    <scope>NUCLEOTIDE SEQUENCE</scope>
    <source>
        <strain evidence="1">DS1061</strain>
    </source>
</reference>